<reference evidence="1 2" key="1">
    <citation type="journal article" date="2012" name="J. Bacteriol.">
        <title>Complete genome sequences of Desulfosporosinus orientis DSM765T, Desulfosporosinus youngiae DSM17734T, Desulfosporosinus meridiei DSM13257T, and Desulfosporosinus acidiphilus DSM22704T.</title>
        <authorList>
            <person name="Pester M."/>
            <person name="Brambilla E."/>
            <person name="Alazard D."/>
            <person name="Rattei T."/>
            <person name="Weinmaier T."/>
            <person name="Han J."/>
            <person name="Lucas S."/>
            <person name="Lapidus A."/>
            <person name="Cheng J.F."/>
            <person name="Goodwin L."/>
            <person name="Pitluck S."/>
            <person name="Peters L."/>
            <person name="Ovchinnikova G."/>
            <person name="Teshima H."/>
            <person name="Detter J.C."/>
            <person name="Han C.S."/>
            <person name="Tapia R."/>
            <person name="Land M.L."/>
            <person name="Hauser L."/>
            <person name="Kyrpides N.C."/>
            <person name="Ivanova N.N."/>
            <person name="Pagani I."/>
            <person name="Huntmann M."/>
            <person name="Wei C.L."/>
            <person name="Davenport K.W."/>
            <person name="Daligault H."/>
            <person name="Chain P.S."/>
            <person name="Chen A."/>
            <person name="Mavromatis K."/>
            <person name="Markowitz V."/>
            <person name="Szeto E."/>
            <person name="Mikhailova N."/>
            <person name="Pati A."/>
            <person name="Wagner M."/>
            <person name="Woyke T."/>
            <person name="Ollivier B."/>
            <person name="Klenk H.P."/>
            <person name="Spring S."/>
            <person name="Loy A."/>
        </authorList>
    </citation>
    <scope>NUCLEOTIDE SEQUENCE [LARGE SCALE GENOMIC DNA]</scope>
    <source>
        <strain evidence="2">DSM 22704 / JCM 16185 / SJ4</strain>
    </source>
</reference>
<organism evidence="1 2">
    <name type="scientific">Desulfosporosinus acidiphilus (strain DSM 22704 / JCM 16185 / SJ4)</name>
    <dbReference type="NCBI Taxonomy" id="646529"/>
    <lineage>
        <taxon>Bacteria</taxon>
        <taxon>Bacillati</taxon>
        <taxon>Bacillota</taxon>
        <taxon>Clostridia</taxon>
        <taxon>Eubacteriales</taxon>
        <taxon>Desulfitobacteriaceae</taxon>
        <taxon>Desulfosporosinus</taxon>
    </lineage>
</organism>
<evidence type="ECO:0000313" key="1">
    <source>
        <dbReference type="EMBL" id="AFM42829.1"/>
    </source>
</evidence>
<evidence type="ECO:0008006" key="3">
    <source>
        <dbReference type="Google" id="ProtNLM"/>
    </source>
</evidence>
<dbReference type="OrthoDB" id="489583at2"/>
<gene>
    <name evidence="1" type="ordered locus">Desaci_3959</name>
</gene>
<dbReference type="EMBL" id="CP003639">
    <property type="protein sequence ID" value="AFM42829.1"/>
    <property type="molecule type" value="Genomic_DNA"/>
</dbReference>
<accession>I4DAK5</accession>
<evidence type="ECO:0000313" key="2">
    <source>
        <dbReference type="Proteomes" id="UP000002892"/>
    </source>
</evidence>
<dbReference type="STRING" id="646529.Desaci_3959"/>
<keyword evidence="2" id="KW-1185">Reference proteome</keyword>
<dbReference type="KEGG" id="dai:Desaci_3959"/>
<dbReference type="Proteomes" id="UP000002892">
    <property type="component" value="Chromosome"/>
</dbReference>
<name>I4DAK5_DESAJ</name>
<dbReference type="eggNOG" id="ENOG5032B21">
    <property type="taxonomic scope" value="Bacteria"/>
</dbReference>
<proteinExistence type="predicted"/>
<sequence length="208" mass="23492">MSNIIRATVTIRGTRPMLIHHFGPDAIPLERRERTGVAGHDPEEWKRTVLMTADRQVYVPSEYILANFRGGAKIAFGSRGGHATRLAACLLVYDEHILFNRFVPENINELINRIDDDVYLDVRGVKQPITKARNIRYRVALSAGWQSTFTIIWDKTLISRDEMHSIVIHSGQFVGLGDGRNIGFGRYSVEVFDFLGKEEVSDATSSTM</sequence>
<dbReference type="HOGENOM" id="CLU_112318_0_0_9"/>
<dbReference type="AlphaFoldDB" id="I4DAK5"/>
<protein>
    <recommendedName>
        <fullName evidence="3">RAMP superfamily protein probably involved in DNA repair</fullName>
    </recommendedName>
</protein>